<reference evidence="2" key="1">
    <citation type="submission" date="2014-05" db="EMBL/GenBank/DDBJ databases">
        <title>The transcriptome of the halophilic microalga Tetraselmis sp. GSL018 isolated from the Great Salt Lake, Utah.</title>
        <authorList>
            <person name="Jinkerson R.E."/>
            <person name="D'Adamo S."/>
            <person name="Posewitz M.C."/>
        </authorList>
    </citation>
    <scope>NUCLEOTIDE SEQUENCE</scope>
    <source>
        <strain evidence="2">GSL018</strain>
    </source>
</reference>
<evidence type="ECO:0000313" key="2">
    <source>
        <dbReference type="EMBL" id="JAC82641.1"/>
    </source>
</evidence>
<name>A0A061SIY6_9CHLO</name>
<accession>A0A061SIY6</accession>
<dbReference type="EMBL" id="GBEZ01002412">
    <property type="protein sequence ID" value="JAC82641.1"/>
    <property type="molecule type" value="Transcribed_RNA"/>
</dbReference>
<dbReference type="PANTHER" id="PTHR48421">
    <property type="entry name" value="MYCBP-ASSOCIATED PROTEIN"/>
    <property type="match status" value="1"/>
</dbReference>
<dbReference type="AlphaFoldDB" id="A0A061SIY6"/>
<gene>
    <name evidence="2" type="ORF">TSPGSL018_5256</name>
</gene>
<proteinExistence type="predicted"/>
<dbReference type="PANTHER" id="PTHR48421:SF1">
    <property type="entry name" value="MYCBP-ASSOCIATED PROTEIN"/>
    <property type="match status" value="1"/>
</dbReference>
<feature type="compositionally biased region" description="Basic and acidic residues" evidence="1">
    <location>
        <begin position="185"/>
        <end position="201"/>
    </location>
</feature>
<dbReference type="Pfam" id="PF14646">
    <property type="entry name" value="MYCBPAP"/>
    <property type="match status" value="1"/>
</dbReference>
<dbReference type="InterPro" id="IPR032707">
    <property type="entry name" value="MYCBPAP"/>
</dbReference>
<sequence length="318" mass="35775">MLGGRRSALRIRARAPCTTLARAGGTYGDKRFYLSDQYGVILPGQVKDFVFTFKSDQPGIYESYWSIATHPELPQDAKQVTLRGVATLRDAKKLKRHKLQARISSREKDEQVSVSVERILRGVATPPRLEQPLSEEEEAQACLFDAKNMGSSPAVYYNPSSFAEMQALYIDAWGVLHAEPLAEEALPKDKEPQRGKDKDPSIEEDPFSSEEWSGNVSQLQQIVAAAVARDDADPEEAARLQARLIPLLEAVKIPPNRRAIVVLPSEKLAAPPWRKLLQGKRHGWQKCHLMSHSLLFQNREPRDIKRNRSQKSTTRKSS</sequence>
<evidence type="ECO:0000256" key="1">
    <source>
        <dbReference type="SAM" id="MobiDB-lite"/>
    </source>
</evidence>
<organism evidence="2">
    <name type="scientific">Tetraselmis sp. GSL018</name>
    <dbReference type="NCBI Taxonomy" id="582737"/>
    <lineage>
        <taxon>Eukaryota</taxon>
        <taxon>Viridiplantae</taxon>
        <taxon>Chlorophyta</taxon>
        <taxon>core chlorophytes</taxon>
        <taxon>Chlorodendrophyceae</taxon>
        <taxon>Chlorodendrales</taxon>
        <taxon>Chlorodendraceae</taxon>
        <taxon>Tetraselmis</taxon>
    </lineage>
</organism>
<protein>
    <submittedName>
        <fullName evidence="2">Mycbp-associated protein</fullName>
    </submittedName>
</protein>
<feature type="region of interest" description="Disordered" evidence="1">
    <location>
        <begin position="184"/>
        <end position="214"/>
    </location>
</feature>